<feature type="transmembrane region" description="Helical" evidence="2">
    <location>
        <begin position="67"/>
        <end position="86"/>
    </location>
</feature>
<dbReference type="PANTHER" id="PTHR43129">
    <property type="entry name" value="FOSMIDOMYCIN RESISTANCE PROTEIN"/>
    <property type="match status" value="1"/>
</dbReference>
<feature type="transmembrane region" description="Helical" evidence="2">
    <location>
        <begin position="247"/>
        <end position="268"/>
    </location>
</feature>
<dbReference type="SUPFAM" id="SSF103473">
    <property type="entry name" value="MFS general substrate transporter"/>
    <property type="match status" value="1"/>
</dbReference>
<evidence type="ECO:0000256" key="2">
    <source>
        <dbReference type="SAM" id="Phobius"/>
    </source>
</evidence>
<sequence>MKKGQLGFLTSTHVVNDLYQGFVPALLPYLASERHYSYAATTGITLAATGLSSVVQPVFGAIADRRYRGWLIPAGFVVAAVGIALSGPADNYVLTWLAIALSGIGVAAYHPPATNAARAAGGSSQQAMSWFSVGGTVGGSLAPPLVTLVVGATGLSGTWLLATPALVMAVLWALSGPWMRARGHTPARPVVRPAGEAAVRSAHRDDWRAFGRLAAATVCWSVPYVTTTSFLSLYITRDLDGSKVFAAVVLTTFTAAGAVGTVAGGWIADRWGRLVPVRIGYVLALPALGGLILAPNPVVAEVCTMAFGLSMFLPFAPQVTLAQDYLPNRPGTASGVTLGLAMSVGGLLSPLFGMLADARGLTTTLTGMLVVLVAACALALRMRDRDLSTEPPTGGQSPGPGGGGDGAGGGRHGHDDPDAPQVHTLVSGG</sequence>
<feature type="transmembrane region" description="Helical" evidence="2">
    <location>
        <begin position="361"/>
        <end position="380"/>
    </location>
</feature>
<feature type="compositionally biased region" description="Gly residues" evidence="1">
    <location>
        <begin position="396"/>
        <end position="410"/>
    </location>
</feature>
<dbReference type="Proteomes" id="UP000292452">
    <property type="component" value="Unassembled WGS sequence"/>
</dbReference>
<dbReference type="Pfam" id="PF07690">
    <property type="entry name" value="MFS_1"/>
    <property type="match status" value="1"/>
</dbReference>
<name>A0A4V2JIH3_STRKA</name>
<keyword evidence="4" id="KW-1185">Reference proteome</keyword>
<protein>
    <submittedName>
        <fullName evidence="3">MFS transporter</fullName>
    </submittedName>
</protein>
<feature type="transmembrane region" description="Helical" evidence="2">
    <location>
        <begin position="275"/>
        <end position="293"/>
    </location>
</feature>
<comment type="caution">
    <text evidence="3">The sequence shown here is derived from an EMBL/GenBank/DDBJ whole genome shotgun (WGS) entry which is preliminary data.</text>
</comment>
<feature type="transmembrane region" description="Helical" evidence="2">
    <location>
        <begin position="333"/>
        <end position="355"/>
    </location>
</feature>
<keyword evidence="2" id="KW-0472">Membrane</keyword>
<evidence type="ECO:0000313" key="4">
    <source>
        <dbReference type="Proteomes" id="UP000292452"/>
    </source>
</evidence>
<feature type="transmembrane region" description="Helical" evidence="2">
    <location>
        <begin position="299"/>
        <end position="321"/>
    </location>
</feature>
<feature type="transmembrane region" description="Helical" evidence="2">
    <location>
        <begin position="156"/>
        <end position="174"/>
    </location>
</feature>
<dbReference type="AlphaFoldDB" id="A0A4V2JIH3"/>
<feature type="region of interest" description="Disordered" evidence="1">
    <location>
        <begin position="386"/>
        <end position="429"/>
    </location>
</feature>
<reference evidence="3 4" key="1">
    <citation type="submission" date="2019-02" db="EMBL/GenBank/DDBJ databases">
        <title>Draft Genome Sequence of Streptomyces sp. AM-2504, identified by 16S rRNA comparative analysis as a Streptomyces Kasugaensis strain.</title>
        <authorList>
            <person name="Napolioni V."/>
            <person name="Giuliodori A.M."/>
            <person name="Spurio R."/>
            <person name="Fabbretti A."/>
        </authorList>
    </citation>
    <scope>NUCLEOTIDE SEQUENCE [LARGE SCALE GENOMIC DNA]</scope>
    <source>
        <strain evidence="3 4">AM-2504</strain>
    </source>
</reference>
<dbReference type="InterPro" id="IPR036259">
    <property type="entry name" value="MFS_trans_sf"/>
</dbReference>
<gene>
    <name evidence="3" type="ORF">EYS09_16985</name>
</gene>
<keyword evidence="2" id="KW-0812">Transmembrane</keyword>
<dbReference type="Gene3D" id="1.20.1250.20">
    <property type="entry name" value="MFS general substrate transporter like domains"/>
    <property type="match status" value="2"/>
</dbReference>
<dbReference type="CDD" id="cd17478">
    <property type="entry name" value="MFS_FsR"/>
    <property type="match status" value="1"/>
</dbReference>
<dbReference type="GO" id="GO:0005886">
    <property type="term" value="C:plasma membrane"/>
    <property type="evidence" value="ECO:0007669"/>
    <property type="project" value="TreeGrafter"/>
</dbReference>
<evidence type="ECO:0000313" key="3">
    <source>
        <dbReference type="EMBL" id="TBO58531.1"/>
    </source>
</evidence>
<feature type="transmembrane region" description="Helical" evidence="2">
    <location>
        <begin position="92"/>
        <end position="109"/>
    </location>
</feature>
<accession>A0A4V2JIH3</accession>
<dbReference type="InterPro" id="IPR011701">
    <property type="entry name" value="MFS"/>
</dbReference>
<dbReference type="RefSeq" id="WP_131123893.1">
    <property type="nucleotide sequence ID" value="NZ_SIXH01000133.1"/>
</dbReference>
<dbReference type="EMBL" id="SIXH01000133">
    <property type="protein sequence ID" value="TBO58531.1"/>
    <property type="molecule type" value="Genomic_DNA"/>
</dbReference>
<dbReference type="PANTHER" id="PTHR43129:SF1">
    <property type="entry name" value="FOSMIDOMYCIN RESISTANCE PROTEIN"/>
    <property type="match status" value="1"/>
</dbReference>
<keyword evidence="2" id="KW-1133">Transmembrane helix</keyword>
<feature type="transmembrane region" description="Helical" evidence="2">
    <location>
        <begin position="130"/>
        <end position="150"/>
    </location>
</feature>
<organism evidence="3 4">
    <name type="scientific">Streptomyces kasugaensis</name>
    <dbReference type="NCBI Taxonomy" id="1946"/>
    <lineage>
        <taxon>Bacteria</taxon>
        <taxon>Bacillati</taxon>
        <taxon>Actinomycetota</taxon>
        <taxon>Actinomycetes</taxon>
        <taxon>Kitasatosporales</taxon>
        <taxon>Streptomycetaceae</taxon>
        <taxon>Streptomyces</taxon>
    </lineage>
</organism>
<evidence type="ECO:0000256" key="1">
    <source>
        <dbReference type="SAM" id="MobiDB-lite"/>
    </source>
</evidence>
<proteinExistence type="predicted"/>
<feature type="transmembrane region" description="Helical" evidence="2">
    <location>
        <begin position="213"/>
        <end position="235"/>
    </location>
</feature>
<dbReference type="GO" id="GO:0022857">
    <property type="term" value="F:transmembrane transporter activity"/>
    <property type="evidence" value="ECO:0007669"/>
    <property type="project" value="InterPro"/>
</dbReference>
<feature type="transmembrane region" description="Helical" evidence="2">
    <location>
        <begin position="36"/>
        <end position="55"/>
    </location>
</feature>